<evidence type="ECO:0000313" key="2">
    <source>
        <dbReference type="EMBL" id="KAF7433973.1"/>
    </source>
</evidence>
<gene>
    <name evidence="2" type="ORF">H0235_002164</name>
</gene>
<dbReference type="Proteomes" id="UP000600918">
    <property type="component" value="Unassembled WGS sequence"/>
</dbReference>
<proteinExistence type="predicted"/>
<organism evidence="2 3">
    <name type="scientific">Vespula pensylvanica</name>
    <name type="common">Western yellow jacket</name>
    <name type="synonym">Wasp</name>
    <dbReference type="NCBI Taxonomy" id="30213"/>
    <lineage>
        <taxon>Eukaryota</taxon>
        <taxon>Metazoa</taxon>
        <taxon>Ecdysozoa</taxon>
        <taxon>Arthropoda</taxon>
        <taxon>Hexapoda</taxon>
        <taxon>Insecta</taxon>
        <taxon>Pterygota</taxon>
        <taxon>Neoptera</taxon>
        <taxon>Endopterygota</taxon>
        <taxon>Hymenoptera</taxon>
        <taxon>Apocrita</taxon>
        <taxon>Aculeata</taxon>
        <taxon>Vespoidea</taxon>
        <taxon>Vespidae</taxon>
        <taxon>Vespinae</taxon>
        <taxon>Vespula</taxon>
    </lineage>
</organism>
<dbReference type="EMBL" id="JACSDY010000002">
    <property type="protein sequence ID" value="KAF7433973.1"/>
    <property type="molecule type" value="Genomic_DNA"/>
</dbReference>
<evidence type="ECO:0000256" key="1">
    <source>
        <dbReference type="SAM" id="MobiDB-lite"/>
    </source>
</evidence>
<name>A0A834UDR5_VESPE</name>
<accession>A0A834UDR5</accession>
<feature type="compositionally biased region" description="Acidic residues" evidence="1">
    <location>
        <begin position="119"/>
        <end position="142"/>
    </location>
</feature>
<keyword evidence="3" id="KW-1185">Reference proteome</keyword>
<sequence>MEHSRPTACLRIIVQDKEFLGRRCATQEEQGAAGWQVWWIEEGVEGRENGKGFSPSRAILRVIRQGSGGSLQLVLLVLHGDLRIPISLTSIKTKYTLLVSNGTGYIDVSNSSLGRTLPEIEEEEEEEEEDEEEEVEEEEEEDGSRGWRRRRVAKRGSGEEMDQGG</sequence>
<feature type="region of interest" description="Disordered" evidence="1">
    <location>
        <begin position="110"/>
        <end position="165"/>
    </location>
</feature>
<dbReference type="AlphaFoldDB" id="A0A834UDR5"/>
<protein>
    <submittedName>
        <fullName evidence="2">Uncharacterized protein</fullName>
    </submittedName>
</protein>
<comment type="caution">
    <text evidence="2">The sequence shown here is derived from an EMBL/GenBank/DDBJ whole genome shotgun (WGS) entry which is preliminary data.</text>
</comment>
<reference evidence="2" key="1">
    <citation type="journal article" date="2020" name="G3 (Bethesda)">
        <title>High-Quality Assemblies for Three Invasive Social Wasps from the &lt;i&gt;Vespula&lt;/i&gt; Genus.</title>
        <authorList>
            <person name="Harrop T.W.R."/>
            <person name="Guhlin J."/>
            <person name="McLaughlin G.M."/>
            <person name="Permina E."/>
            <person name="Stockwell P."/>
            <person name="Gilligan J."/>
            <person name="Le Lec M.F."/>
            <person name="Gruber M.A.M."/>
            <person name="Quinn O."/>
            <person name="Lovegrove M."/>
            <person name="Duncan E.J."/>
            <person name="Remnant E.J."/>
            <person name="Van Eeckhoven J."/>
            <person name="Graham B."/>
            <person name="Knapp R.A."/>
            <person name="Langford K.W."/>
            <person name="Kronenberg Z."/>
            <person name="Press M.O."/>
            <person name="Eacker S.M."/>
            <person name="Wilson-Rankin E.E."/>
            <person name="Purcell J."/>
            <person name="Lester P.J."/>
            <person name="Dearden P.K."/>
        </authorList>
    </citation>
    <scope>NUCLEOTIDE SEQUENCE</scope>
    <source>
        <strain evidence="2">Volc-1</strain>
    </source>
</reference>
<evidence type="ECO:0000313" key="3">
    <source>
        <dbReference type="Proteomes" id="UP000600918"/>
    </source>
</evidence>